<proteinExistence type="predicted"/>
<dbReference type="GeneID" id="36324604"/>
<name>A0A1X6MR77_9APHY</name>
<sequence length="304" mass="33309">MHAGWAGWAVCKKRRSAERHGVVIHTQIVSREPSDAQLVYTTADVSTSLHTGGRGRKRGRHLTRRGAALVIDKLEGCAKIRMDGTGTGTGTTMNKRGWGIVWLGTLYRGGWMSMQTFDARKRMRGEAPDGLGVVDPLAPALLALEPLGVEVGDVELVEVVGRRRGGDGGDESGNLAAYARWKKMRGVARRRRSGEGTEAEMRGHSQTQLFGLLRLVMTSTLLADLAMGMAQQTTRGVERPLLLIVKQADGAQSVATWSWRAGETRELRDGAYWSVDVVCTRKCKPRAGFRDADVWARLATRGWT</sequence>
<organism evidence="1 2">
    <name type="scientific">Postia placenta MAD-698-R-SB12</name>
    <dbReference type="NCBI Taxonomy" id="670580"/>
    <lineage>
        <taxon>Eukaryota</taxon>
        <taxon>Fungi</taxon>
        <taxon>Dikarya</taxon>
        <taxon>Basidiomycota</taxon>
        <taxon>Agaricomycotina</taxon>
        <taxon>Agaricomycetes</taxon>
        <taxon>Polyporales</taxon>
        <taxon>Adustoporiaceae</taxon>
        <taxon>Rhodonia</taxon>
    </lineage>
</organism>
<reference evidence="1 2" key="1">
    <citation type="submission" date="2017-04" db="EMBL/GenBank/DDBJ databases">
        <title>Genome Sequence of the Model Brown-Rot Fungus Postia placenta SB12.</title>
        <authorList>
            <consortium name="DOE Joint Genome Institute"/>
            <person name="Gaskell J."/>
            <person name="Kersten P."/>
            <person name="Larrondo L.F."/>
            <person name="Canessa P."/>
            <person name="Martinez D."/>
            <person name="Hibbett D."/>
            <person name="Schmoll M."/>
            <person name="Kubicek C.P."/>
            <person name="Martinez A.T."/>
            <person name="Yadav J."/>
            <person name="Master E."/>
            <person name="Magnuson J.K."/>
            <person name="James T."/>
            <person name="Yaver D."/>
            <person name="Berka R."/>
            <person name="Labutti K."/>
            <person name="Lipzen A."/>
            <person name="Aerts A."/>
            <person name="Barry K."/>
            <person name="Henrissat B."/>
            <person name="Blanchette R."/>
            <person name="Grigoriev I."/>
            <person name="Cullen D."/>
        </authorList>
    </citation>
    <scope>NUCLEOTIDE SEQUENCE [LARGE SCALE GENOMIC DNA]</scope>
    <source>
        <strain evidence="1 2">MAD-698-R-SB12</strain>
    </source>
</reference>
<dbReference type="OrthoDB" id="10315962at2759"/>
<dbReference type="RefSeq" id="XP_024335695.1">
    <property type="nucleotide sequence ID" value="XM_024479654.1"/>
</dbReference>
<evidence type="ECO:0000313" key="2">
    <source>
        <dbReference type="Proteomes" id="UP000194127"/>
    </source>
</evidence>
<dbReference type="EMBL" id="KZ110603">
    <property type="protein sequence ID" value="OSX58901.1"/>
    <property type="molecule type" value="Genomic_DNA"/>
</dbReference>
<dbReference type="AlphaFoldDB" id="A0A1X6MR77"/>
<keyword evidence="2" id="KW-1185">Reference proteome</keyword>
<evidence type="ECO:0000313" key="1">
    <source>
        <dbReference type="EMBL" id="OSX58901.1"/>
    </source>
</evidence>
<dbReference type="Proteomes" id="UP000194127">
    <property type="component" value="Unassembled WGS sequence"/>
</dbReference>
<gene>
    <name evidence="1" type="ORF">POSPLADRAFT_1049079</name>
</gene>
<protein>
    <submittedName>
        <fullName evidence="1">Uncharacterized protein</fullName>
    </submittedName>
</protein>
<accession>A0A1X6MR77</accession>